<dbReference type="Proteomes" id="UP000823927">
    <property type="component" value="Unassembled WGS sequence"/>
</dbReference>
<dbReference type="Gene3D" id="2.60.420.10">
    <property type="entry name" value="Maltose phosphorylase, domain 3"/>
    <property type="match status" value="1"/>
</dbReference>
<accession>A0A9D1F6F0</accession>
<sequence>MAQWIWKFGEFEIYHNMLVHTRRQQYGHPEPVVWKLYMPEPVVCFKKQVTTQGGIFYVHACGDPSVTVVKADGTEVKYGGKTQIPLEPGTALVTIRVGNIKTFPALYVDGVIETDGTWLADDMTQDWQAAGTWDVFDGPEKTPEIFTFAYERLAEGQREQAEGGVLFDYGRETFARIKITGLSQEKVAVRFGESREEAMDPAWCVIRFEDAPEDGCLAYEPYAFRYIFVSDPNARIQAEYEFLPLERKGSFKSGDPVIDQVWETAAYTFHLNCREFFLDGIKRDRWVWSADAYQSLFVNRYLFLDPEIEKRTLIALGGKRPFKAHINTIMDYTFFWIISLYEYYKTYGDKKFLEQMAPQMKEIMDFCLERTDEDGLIRGREGDWIFIDWAPMDKTGALCPEQILYAKAMECYAAICRVIGISDRQLGEKAKKLQDLVFEKFYDPQLKVFIDSYESGNKNVTRQTNILAYLFLPCTKEQKADIYERVILNPGVRQITTPYFKFYENQVHCQAGQSGILEDSIRSYYGSMLDTGATTLYEEYDPAMEGVQHYAMYGHPFEKSLCHAWSASPIYLLGCYRLGVQNTGIAYDTFDVRPDLGNLTSFSGTVPVPGGEVRVWANAHEIRVWTNVSGGTLYAGGQAYPLSPGETAAVSR</sequence>
<dbReference type="Pfam" id="PF17389">
    <property type="entry name" value="Bac_rhamnosid6H"/>
    <property type="match status" value="1"/>
</dbReference>
<dbReference type="Gene3D" id="2.60.120.260">
    <property type="entry name" value="Galactose-binding domain-like"/>
    <property type="match status" value="2"/>
</dbReference>
<dbReference type="GO" id="GO:0005975">
    <property type="term" value="P:carbohydrate metabolic process"/>
    <property type="evidence" value="ECO:0007669"/>
    <property type="project" value="InterPro"/>
</dbReference>
<name>A0A9D1F6F0_9FIRM</name>
<dbReference type="SUPFAM" id="SSF48208">
    <property type="entry name" value="Six-hairpin glycosidases"/>
    <property type="match status" value="1"/>
</dbReference>
<feature type="domain" description="Alpha-rhamnosidase-like N-terminal" evidence="2">
    <location>
        <begin position="69"/>
        <end position="205"/>
    </location>
</feature>
<dbReference type="InterPro" id="IPR012341">
    <property type="entry name" value="6hp_glycosidase-like_sf"/>
</dbReference>
<dbReference type="PANTHER" id="PTHR34987:SF6">
    <property type="entry name" value="ALPHA-L-RHAMNOSIDASE SIX-HAIRPIN GLYCOSIDASE DOMAIN-CONTAINING PROTEIN"/>
    <property type="match status" value="1"/>
</dbReference>
<organism evidence="3 4">
    <name type="scientific">Candidatus Scybalocola faecigallinarum</name>
    <dbReference type="NCBI Taxonomy" id="2840941"/>
    <lineage>
        <taxon>Bacteria</taxon>
        <taxon>Bacillati</taxon>
        <taxon>Bacillota</taxon>
        <taxon>Clostridia</taxon>
        <taxon>Lachnospirales</taxon>
        <taxon>Lachnospiraceae</taxon>
        <taxon>Lachnospiraceae incertae sedis</taxon>
        <taxon>Candidatus Scybalocola (ex Gilroy et al. 2021)</taxon>
    </lineage>
</organism>
<comment type="caution">
    <text evidence="3">The sequence shown here is derived from an EMBL/GenBank/DDBJ whole genome shotgun (WGS) entry which is preliminary data.</text>
</comment>
<protein>
    <submittedName>
        <fullName evidence="3">Alpha-rhamnosidase</fullName>
    </submittedName>
</protein>
<evidence type="ECO:0000259" key="1">
    <source>
        <dbReference type="Pfam" id="PF17389"/>
    </source>
</evidence>
<evidence type="ECO:0000259" key="2">
    <source>
        <dbReference type="Pfam" id="PF21209"/>
    </source>
</evidence>
<gene>
    <name evidence="3" type="ORF">IAB46_10885</name>
</gene>
<evidence type="ECO:0000313" key="4">
    <source>
        <dbReference type="Proteomes" id="UP000823927"/>
    </source>
</evidence>
<dbReference type="InterPro" id="IPR035396">
    <property type="entry name" value="Bac_rhamnosid6H"/>
</dbReference>
<proteinExistence type="predicted"/>
<evidence type="ECO:0000313" key="3">
    <source>
        <dbReference type="EMBL" id="HIS48032.1"/>
    </source>
</evidence>
<dbReference type="Pfam" id="PF21209">
    <property type="entry name" value="Bac_rhamnosid-like_N"/>
    <property type="match status" value="1"/>
</dbReference>
<reference evidence="3" key="1">
    <citation type="submission" date="2020-10" db="EMBL/GenBank/DDBJ databases">
        <authorList>
            <person name="Gilroy R."/>
        </authorList>
    </citation>
    <scope>NUCLEOTIDE SEQUENCE</scope>
    <source>
        <strain evidence="3">CHK178-757</strain>
    </source>
</reference>
<reference evidence="3" key="2">
    <citation type="journal article" date="2021" name="PeerJ">
        <title>Extensive microbial diversity within the chicken gut microbiome revealed by metagenomics and culture.</title>
        <authorList>
            <person name="Gilroy R."/>
            <person name="Ravi A."/>
            <person name="Getino M."/>
            <person name="Pursley I."/>
            <person name="Horton D.L."/>
            <person name="Alikhan N.F."/>
            <person name="Baker D."/>
            <person name="Gharbi K."/>
            <person name="Hall N."/>
            <person name="Watson M."/>
            <person name="Adriaenssens E.M."/>
            <person name="Foster-Nyarko E."/>
            <person name="Jarju S."/>
            <person name="Secka A."/>
            <person name="Antonio M."/>
            <person name="Oren A."/>
            <person name="Chaudhuri R.R."/>
            <person name="La Ragione R."/>
            <person name="Hildebrand F."/>
            <person name="Pallen M.J."/>
        </authorList>
    </citation>
    <scope>NUCLEOTIDE SEQUENCE</scope>
    <source>
        <strain evidence="3">CHK178-757</strain>
    </source>
</reference>
<dbReference type="InterPro" id="IPR008928">
    <property type="entry name" value="6-hairpin_glycosidase_sf"/>
</dbReference>
<dbReference type="EMBL" id="DVIT01000042">
    <property type="protein sequence ID" value="HIS48032.1"/>
    <property type="molecule type" value="Genomic_DNA"/>
</dbReference>
<dbReference type="PANTHER" id="PTHR34987">
    <property type="entry name" value="C, PUTATIVE (AFU_ORTHOLOGUE AFUA_3G02880)-RELATED"/>
    <property type="match status" value="1"/>
</dbReference>
<dbReference type="Gene3D" id="1.50.10.10">
    <property type="match status" value="1"/>
</dbReference>
<dbReference type="AlphaFoldDB" id="A0A9D1F6F0"/>
<feature type="domain" description="Alpha-L-rhamnosidase six-hairpin glycosidase" evidence="1">
    <location>
        <begin position="247"/>
        <end position="573"/>
    </location>
</feature>
<dbReference type="InterPro" id="IPR048932">
    <property type="entry name" value="Rhamnosid-like_N_bacteroidetes"/>
</dbReference>